<reference evidence="2" key="1">
    <citation type="submission" date="2016-10" db="EMBL/GenBank/DDBJ databases">
        <authorList>
            <person name="Varghese N."/>
            <person name="Submissions S."/>
        </authorList>
    </citation>
    <scope>NUCLEOTIDE SEQUENCE [LARGE SCALE GENOMIC DNA]</scope>
    <source>
        <strain evidence="2">CGMCC 4.5579</strain>
    </source>
</reference>
<dbReference type="Proteomes" id="UP000198727">
    <property type="component" value="Unassembled WGS sequence"/>
</dbReference>
<name>A0A1I5WSE6_9PSEU</name>
<dbReference type="RefSeq" id="WP_092531092.1">
    <property type="nucleotide sequence ID" value="NZ_FOWW01000005.1"/>
</dbReference>
<keyword evidence="2" id="KW-1185">Reference proteome</keyword>
<sequence>MGSPGGGYGVEPEELDQLKKTLNEASDALNMTDFPQRASLEGFLTTQDVSRYEQVEETVEEIVLKLTEFVDRKYPSVVDAMNNFIARAHVTITTTADGVARAGSEYQITEDQVTAWLRRHQPN</sequence>
<proteinExistence type="predicted"/>
<dbReference type="STRING" id="587909.SAMN05421810_105240"/>
<gene>
    <name evidence="1" type="ORF">SAMN05421810_105240</name>
</gene>
<evidence type="ECO:0000313" key="1">
    <source>
        <dbReference type="EMBL" id="SFQ22366.1"/>
    </source>
</evidence>
<protein>
    <submittedName>
        <fullName evidence="1">Uncharacterized protein</fullName>
    </submittedName>
</protein>
<organism evidence="1 2">
    <name type="scientific">Amycolatopsis arida</name>
    <dbReference type="NCBI Taxonomy" id="587909"/>
    <lineage>
        <taxon>Bacteria</taxon>
        <taxon>Bacillati</taxon>
        <taxon>Actinomycetota</taxon>
        <taxon>Actinomycetes</taxon>
        <taxon>Pseudonocardiales</taxon>
        <taxon>Pseudonocardiaceae</taxon>
        <taxon>Amycolatopsis</taxon>
    </lineage>
</organism>
<dbReference type="AlphaFoldDB" id="A0A1I5WSE6"/>
<dbReference type="EMBL" id="FOWW01000005">
    <property type="protein sequence ID" value="SFQ22366.1"/>
    <property type="molecule type" value="Genomic_DNA"/>
</dbReference>
<accession>A0A1I5WSE6</accession>
<evidence type="ECO:0000313" key="2">
    <source>
        <dbReference type="Proteomes" id="UP000198727"/>
    </source>
</evidence>
<dbReference type="OrthoDB" id="3686612at2"/>